<feature type="domain" description="Carboxymuconolactone decarboxylase-like" evidence="1">
    <location>
        <begin position="32"/>
        <end position="115"/>
    </location>
</feature>
<dbReference type="GO" id="GO:0051920">
    <property type="term" value="F:peroxiredoxin activity"/>
    <property type="evidence" value="ECO:0007669"/>
    <property type="project" value="InterPro"/>
</dbReference>
<dbReference type="Gene3D" id="1.20.1290.10">
    <property type="entry name" value="AhpD-like"/>
    <property type="match status" value="1"/>
</dbReference>
<dbReference type="RefSeq" id="WP_132014851.1">
    <property type="nucleotide sequence ID" value="NZ_SLUN01000016.1"/>
</dbReference>
<dbReference type="PANTHER" id="PTHR33570:SF2">
    <property type="entry name" value="CARBOXYMUCONOLACTONE DECARBOXYLASE-LIKE DOMAIN-CONTAINING PROTEIN"/>
    <property type="match status" value="1"/>
</dbReference>
<gene>
    <name evidence="2" type="ORF">EDC14_101618</name>
</gene>
<comment type="caution">
    <text evidence="2">The sequence shown here is derived from an EMBL/GenBank/DDBJ whole genome shotgun (WGS) entry which is preliminary data.</text>
</comment>
<keyword evidence="3" id="KW-1185">Reference proteome</keyword>
<dbReference type="EMBL" id="SLUN01000016">
    <property type="protein sequence ID" value="TCL65888.1"/>
    <property type="molecule type" value="Genomic_DNA"/>
</dbReference>
<organism evidence="2 3">
    <name type="scientific">Hydrogenispora ethanolica</name>
    <dbReference type="NCBI Taxonomy" id="1082276"/>
    <lineage>
        <taxon>Bacteria</taxon>
        <taxon>Bacillati</taxon>
        <taxon>Bacillota</taxon>
        <taxon>Hydrogenispora</taxon>
    </lineage>
</organism>
<dbReference type="SUPFAM" id="SSF69118">
    <property type="entry name" value="AhpD-like"/>
    <property type="match status" value="1"/>
</dbReference>
<dbReference type="InterPro" id="IPR029032">
    <property type="entry name" value="AhpD-like"/>
</dbReference>
<evidence type="ECO:0000259" key="1">
    <source>
        <dbReference type="Pfam" id="PF02627"/>
    </source>
</evidence>
<proteinExistence type="predicted"/>
<dbReference type="InterPro" id="IPR052512">
    <property type="entry name" value="4CMD/NDH-1_regulator"/>
</dbReference>
<dbReference type="AlphaFoldDB" id="A0A4R1RIG6"/>
<accession>A0A4R1RIG6</accession>
<dbReference type="Proteomes" id="UP000295008">
    <property type="component" value="Unassembled WGS sequence"/>
</dbReference>
<evidence type="ECO:0000313" key="3">
    <source>
        <dbReference type="Proteomes" id="UP000295008"/>
    </source>
</evidence>
<sequence length="128" mass="14316">MDNRYQRGIAIMTEMAGDQGRKAMEGVSAFAPDFARLIAEFGFGEVYDRPHLDLKQRELITLSSLITQGAENQLPFHFHSALNIGYTLAELIEVTIHCAVYTGFPRALTALQVLQRVYADREAGKLEV</sequence>
<reference evidence="2 3" key="1">
    <citation type="submission" date="2019-03" db="EMBL/GenBank/DDBJ databases">
        <title>Genomic Encyclopedia of Type Strains, Phase IV (KMG-IV): sequencing the most valuable type-strain genomes for metagenomic binning, comparative biology and taxonomic classification.</title>
        <authorList>
            <person name="Goeker M."/>
        </authorList>
    </citation>
    <scope>NUCLEOTIDE SEQUENCE [LARGE SCALE GENOMIC DNA]</scope>
    <source>
        <strain evidence="2 3">LX-B</strain>
    </source>
</reference>
<dbReference type="OrthoDB" id="9802489at2"/>
<name>A0A4R1RIG6_HYDET</name>
<evidence type="ECO:0000313" key="2">
    <source>
        <dbReference type="EMBL" id="TCL65888.1"/>
    </source>
</evidence>
<protein>
    <submittedName>
        <fullName evidence="2">4-carboxymuconolactone decarboxylase</fullName>
    </submittedName>
</protein>
<dbReference type="InterPro" id="IPR003779">
    <property type="entry name" value="CMD-like"/>
</dbReference>
<dbReference type="Pfam" id="PF02627">
    <property type="entry name" value="CMD"/>
    <property type="match status" value="1"/>
</dbReference>
<dbReference type="PANTHER" id="PTHR33570">
    <property type="entry name" value="4-CARBOXYMUCONOLACTONE DECARBOXYLASE FAMILY PROTEIN"/>
    <property type="match status" value="1"/>
</dbReference>